<evidence type="ECO:0000313" key="4">
    <source>
        <dbReference type="Proteomes" id="UP001174677"/>
    </source>
</evidence>
<organism evidence="3 4">
    <name type="scientific">Hevea brasiliensis</name>
    <name type="common">Para rubber tree</name>
    <name type="synonym">Siphonia brasiliensis</name>
    <dbReference type="NCBI Taxonomy" id="3981"/>
    <lineage>
        <taxon>Eukaryota</taxon>
        <taxon>Viridiplantae</taxon>
        <taxon>Streptophyta</taxon>
        <taxon>Embryophyta</taxon>
        <taxon>Tracheophyta</taxon>
        <taxon>Spermatophyta</taxon>
        <taxon>Magnoliopsida</taxon>
        <taxon>eudicotyledons</taxon>
        <taxon>Gunneridae</taxon>
        <taxon>Pentapetalae</taxon>
        <taxon>rosids</taxon>
        <taxon>fabids</taxon>
        <taxon>Malpighiales</taxon>
        <taxon>Euphorbiaceae</taxon>
        <taxon>Crotonoideae</taxon>
        <taxon>Micrandreae</taxon>
        <taxon>Hevea</taxon>
    </lineage>
</organism>
<proteinExistence type="predicted"/>
<dbReference type="PANTHER" id="PTHR47597">
    <property type="entry name" value="IS A MEMBER OF THE PF|00364 BIOTIN-REQUIRING ENZYMES FAMILY-RELATED"/>
    <property type="match status" value="1"/>
</dbReference>
<dbReference type="InterPro" id="IPR053217">
    <property type="entry name" value="ACC_Biotin_Carrier"/>
</dbReference>
<dbReference type="InterPro" id="IPR000089">
    <property type="entry name" value="Biotin_lipoyl"/>
</dbReference>
<dbReference type="InterPro" id="IPR011053">
    <property type="entry name" value="Single_hybrid_motif"/>
</dbReference>
<keyword evidence="4" id="KW-1185">Reference proteome</keyword>
<dbReference type="PANTHER" id="PTHR47597:SF1">
    <property type="entry name" value="IS A MEMBER OF THE PF|00364 BIOTIN-REQUIRING ENZYMES FAMILY-RELATED"/>
    <property type="match status" value="1"/>
</dbReference>
<accession>A0ABQ9MHI3</accession>
<name>A0ABQ9MHI3_HEVBR</name>
<protein>
    <recommendedName>
        <fullName evidence="2">Lipoyl-binding domain-containing protein</fullName>
    </recommendedName>
</protein>
<sequence length="288" mass="30795">MASCGLGASNIKLPKLDFDRARVGNLRQGNGTRTWIGRREVQYAGLTISYEPKKVLSMCCGPKLETESATNRVDGFKEIKSSDLTSQLIPNSTEVESLVTEICNTSSIAEFELKVGGFRLYVVRDLTEKSKVPPLPTLASASASAPAPAPASPSVSVDTSIKAPDSNGSVSSTSLAISKPVPFSGGIKSFLDRAADEGLMILQSPRVGFFRRSRTIKGKRAPPSCKEKQIVKEGQVICYIEQLGGEIPIESDVSGEVIKILREDGEPVGYGDALIAILPSFPGIKKLH</sequence>
<feature type="domain" description="Lipoyl-binding" evidence="2">
    <location>
        <begin position="225"/>
        <end position="277"/>
    </location>
</feature>
<dbReference type="CDD" id="cd06850">
    <property type="entry name" value="biotinyl_domain"/>
    <property type="match status" value="1"/>
</dbReference>
<evidence type="ECO:0000259" key="2">
    <source>
        <dbReference type="Pfam" id="PF00364"/>
    </source>
</evidence>
<evidence type="ECO:0000313" key="3">
    <source>
        <dbReference type="EMBL" id="KAJ9179070.1"/>
    </source>
</evidence>
<comment type="caution">
    <text evidence="3">The sequence shown here is derived from an EMBL/GenBank/DDBJ whole genome shotgun (WGS) entry which is preliminary data.</text>
</comment>
<dbReference type="Gene3D" id="2.40.50.100">
    <property type="match status" value="1"/>
</dbReference>
<dbReference type="Proteomes" id="UP001174677">
    <property type="component" value="Chromosome 6"/>
</dbReference>
<dbReference type="SUPFAM" id="SSF51230">
    <property type="entry name" value="Single hybrid motif"/>
    <property type="match status" value="1"/>
</dbReference>
<dbReference type="Pfam" id="PF00364">
    <property type="entry name" value="Biotin_lipoyl"/>
    <property type="match status" value="1"/>
</dbReference>
<reference evidence="3" key="1">
    <citation type="journal article" date="2023" name="Plant Biotechnol. J.">
        <title>Chromosome-level wild Hevea brasiliensis genome provides new tools for genomic-assisted breeding and valuable loci to elevate rubber yield.</title>
        <authorList>
            <person name="Cheng H."/>
            <person name="Song X."/>
            <person name="Hu Y."/>
            <person name="Wu T."/>
            <person name="Yang Q."/>
            <person name="An Z."/>
            <person name="Feng S."/>
            <person name="Deng Z."/>
            <person name="Wu W."/>
            <person name="Zeng X."/>
            <person name="Tu M."/>
            <person name="Wang X."/>
            <person name="Huang H."/>
        </authorList>
    </citation>
    <scope>NUCLEOTIDE SEQUENCE</scope>
    <source>
        <strain evidence="3">MT/VB/25A 57/8</strain>
    </source>
</reference>
<evidence type="ECO:0000256" key="1">
    <source>
        <dbReference type="SAM" id="MobiDB-lite"/>
    </source>
</evidence>
<gene>
    <name evidence="3" type="ORF">P3X46_010894</name>
</gene>
<dbReference type="EMBL" id="JARPOI010000006">
    <property type="protein sequence ID" value="KAJ9179070.1"/>
    <property type="molecule type" value="Genomic_DNA"/>
</dbReference>
<feature type="compositionally biased region" description="Low complexity" evidence="1">
    <location>
        <begin position="139"/>
        <end position="160"/>
    </location>
</feature>
<feature type="region of interest" description="Disordered" evidence="1">
    <location>
        <begin position="139"/>
        <end position="169"/>
    </location>
</feature>